<evidence type="ECO:0000313" key="2">
    <source>
        <dbReference type="Proteomes" id="UP000006051"/>
    </source>
</evidence>
<gene>
    <name evidence="1" type="ordered locus">Ornrh_0242</name>
</gene>
<proteinExistence type="predicted"/>
<dbReference type="AlphaFoldDB" id="I3ZXN0"/>
<dbReference type="eggNOG" id="ENOG502Z8DZ">
    <property type="taxonomic scope" value="Bacteria"/>
</dbReference>
<dbReference type="RefSeq" id="WP_014790094.1">
    <property type="nucleotide sequence ID" value="NC_018016.1"/>
</dbReference>
<dbReference type="KEGG" id="orh:Ornrh_0242"/>
<dbReference type="EMBL" id="CP003283">
    <property type="protein sequence ID" value="AFL96464.1"/>
    <property type="molecule type" value="Genomic_DNA"/>
</dbReference>
<dbReference type="PROSITE" id="PS51257">
    <property type="entry name" value="PROKAR_LIPOPROTEIN"/>
    <property type="match status" value="1"/>
</dbReference>
<dbReference type="InterPro" id="IPR024302">
    <property type="entry name" value="SusD-like"/>
</dbReference>
<dbReference type="HOGENOM" id="CLU_025928_0_0_10"/>
<sequence>MKNSNIYKIAALSIFTTFISCKDFEEINIDPLAANIDQVQTEYFINNSIIGTQQNPHIAERVFILYWKAAGRMDRINTLPIGVSNDDWTRDYYDYLAGWQTNVNTAIKVAENLEKQGKAEDYVKNLKQVARIWRVYLLSEGVDNFGPYPISKFDGSNPEFSSVEEVYKFMLKELKEASETMIDNVNVEDRVAKLDPAYRYDFDKWKRYANSMRMRLSMRISEVSPDIAKQNFEDAAKSNKFIESLSQNFQVEEKPGWSDLTGVMSREWNNQYLSSTANNLYIGLGGIKSSELLSNYSQDLKNYIKPENYLGVKYDKHFATKTNDPSAGFWFDGLHYSMDPRAYKAYPIPGNFEDPQFNYYPSWSKKNVTETKRTLINVEDKKVLKEINAKYTWNTYSLGDWGEKAAINNLFGWPGTLPRLVTKFRDSSAKRIFFASWETYFLIAEASLKGWSVPIEGKTAYEKGIKESFEYWGTLPYYDKYIASDSYNKNGTSVKWEHTTEPSPINMDYMDGYSNQSKTVIYEYPKNKLYKNGTIKNDQLTKIITQKFIAQLPWLPLETWSDHRRLGLPFFDNPAIEQPLPGIPTLNDNNYKESKIEFFPQRLPYPSNLKNNVPKSYRQAVELLGGEDNVHTPLWWAKKK</sequence>
<dbReference type="STRING" id="867902.Ornrh_0242"/>
<dbReference type="GeneID" id="71568521"/>
<dbReference type="Pfam" id="PF12741">
    <property type="entry name" value="SusD-like"/>
    <property type="match status" value="2"/>
</dbReference>
<dbReference type="GeneID" id="97257014"/>
<dbReference type="Proteomes" id="UP000006051">
    <property type="component" value="Chromosome"/>
</dbReference>
<dbReference type="Gene3D" id="1.25.40.390">
    <property type="match status" value="2"/>
</dbReference>
<dbReference type="InterPro" id="IPR011990">
    <property type="entry name" value="TPR-like_helical_dom_sf"/>
</dbReference>
<organism evidence="1 2">
    <name type="scientific">Ornithobacterium rhinotracheale (strain ATCC 51463 / DSM 15997 / CCUG 23171 / CIP 104009 / LMG 9086)</name>
    <dbReference type="NCBI Taxonomy" id="867902"/>
    <lineage>
        <taxon>Bacteria</taxon>
        <taxon>Pseudomonadati</taxon>
        <taxon>Bacteroidota</taxon>
        <taxon>Flavobacteriia</taxon>
        <taxon>Flavobacteriales</taxon>
        <taxon>Weeksellaceae</taxon>
        <taxon>Ornithobacterium</taxon>
    </lineage>
</organism>
<keyword evidence="2" id="KW-1185">Reference proteome</keyword>
<evidence type="ECO:0008006" key="3">
    <source>
        <dbReference type="Google" id="ProtNLM"/>
    </source>
</evidence>
<accession>I3ZXN0</accession>
<reference evidence="1 2" key="1">
    <citation type="submission" date="2012-06" db="EMBL/GenBank/DDBJ databases">
        <title>The complete genome of Ornithobacterium rhinotracheale DSM 15997.</title>
        <authorList>
            <consortium name="US DOE Joint Genome Institute (JGI-PGF)"/>
            <person name="Lucas S."/>
            <person name="Copeland A."/>
            <person name="Lapidus A."/>
            <person name="Goodwin L."/>
            <person name="Pitluck S."/>
            <person name="Peters L."/>
            <person name="Mikhailova N."/>
            <person name="Teshima H."/>
            <person name="Kyrpides N."/>
            <person name="Mavromatis K."/>
            <person name="Pagani I."/>
            <person name="Ivanova N."/>
            <person name="Ovchinnikova G."/>
            <person name="Zeytun A."/>
            <person name="Detter J.C."/>
            <person name="Han C."/>
            <person name="Land M."/>
            <person name="Hauser L."/>
            <person name="Markowitz V."/>
            <person name="Cheng J.-F."/>
            <person name="Hugenholtz P."/>
            <person name="Woyke T."/>
            <person name="Wu D."/>
            <person name="Lang E."/>
            <person name="Kopitz M."/>
            <person name="Brambilla E."/>
            <person name="Klenk H.-P."/>
            <person name="Eisen J.A."/>
        </authorList>
    </citation>
    <scope>NUCLEOTIDE SEQUENCE [LARGE SCALE GENOMIC DNA]</scope>
    <source>
        <strain evidence="2">ATCC 51463 / DSM 15997 / CCUG 23171 / LMG 9086</strain>
    </source>
</reference>
<name>I3ZXN0_ORNRL</name>
<evidence type="ECO:0000313" key="1">
    <source>
        <dbReference type="EMBL" id="AFL96464.1"/>
    </source>
</evidence>
<protein>
    <recommendedName>
        <fullName evidence="3">SusD/RagB family nutrient-binding outer membrane lipoprotein</fullName>
    </recommendedName>
</protein>
<dbReference type="SUPFAM" id="SSF48452">
    <property type="entry name" value="TPR-like"/>
    <property type="match status" value="1"/>
</dbReference>
<dbReference type="PATRIC" id="fig|867902.3.peg.246"/>